<keyword evidence="5" id="KW-0812">Transmembrane</keyword>
<feature type="non-terminal residue" evidence="10">
    <location>
        <position position="1"/>
    </location>
</feature>
<reference evidence="10 11" key="1">
    <citation type="submission" date="2019-01" db="EMBL/GenBank/DDBJ databases">
        <authorList>
            <person name="Alioto T."/>
            <person name="Alioto T."/>
        </authorList>
    </citation>
    <scope>NUCLEOTIDE SEQUENCE [LARGE SCALE GENOMIC DNA]</scope>
</reference>
<dbReference type="EMBL" id="CAAGRJ010018705">
    <property type="protein sequence ID" value="VFV33782.1"/>
    <property type="molecule type" value="Genomic_DNA"/>
</dbReference>
<dbReference type="InterPro" id="IPR026112">
    <property type="entry name" value="AMN"/>
</dbReference>
<organism evidence="10 11">
    <name type="scientific">Lynx pardinus</name>
    <name type="common">Iberian lynx</name>
    <name type="synonym">Felis pardina</name>
    <dbReference type="NCBI Taxonomy" id="191816"/>
    <lineage>
        <taxon>Eukaryota</taxon>
        <taxon>Metazoa</taxon>
        <taxon>Chordata</taxon>
        <taxon>Craniata</taxon>
        <taxon>Vertebrata</taxon>
        <taxon>Euteleostomi</taxon>
        <taxon>Mammalia</taxon>
        <taxon>Eutheria</taxon>
        <taxon>Laurasiatheria</taxon>
        <taxon>Carnivora</taxon>
        <taxon>Feliformia</taxon>
        <taxon>Felidae</taxon>
        <taxon>Felinae</taxon>
        <taxon>Lynx</taxon>
    </lineage>
</organism>
<evidence type="ECO:0000256" key="2">
    <source>
        <dbReference type="ARBA" id="ARBA00021200"/>
    </source>
</evidence>
<feature type="non-terminal residue" evidence="10">
    <location>
        <position position="61"/>
    </location>
</feature>
<keyword evidence="8" id="KW-1133">Transmembrane helix</keyword>
<evidence type="ECO:0000256" key="8">
    <source>
        <dbReference type="ARBA" id="ARBA00022989"/>
    </source>
</evidence>
<keyword evidence="9" id="KW-0472">Membrane</keyword>
<keyword evidence="7" id="KW-0653">Protein transport</keyword>
<evidence type="ECO:0000256" key="5">
    <source>
        <dbReference type="ARBA" id="ARBA00022692"/>
    </source>
</evidence>
<dbReference type="AlphaFoldDB" id="A0A485NUR1"/>
<keyword evidence="4" id="KW-1003">Cell membrane</keyword>
<keyword evidence="6" id="KW-0732">Signal</keyword>
<evidence type="ECO:0000256" key="1">
    <source>
        <dbReference type="ARBA" id="ARBA00004251"/>
    </source>
</evidence>
<evidence type="ECO:0000256" key="7">
    <source>
        <dbReference type="ARBA" id="ARBA00022927"/>
    </source>
</evidence>
<dbReference type="PANTHER" id="PTHR14995:SF2">
    <property type="entry name" value="PROTEIN AMNIONLESS"/>
    <property type="match status" value="1"/>
</dbReference>
<gene>
    <name evidence="10" type="ORF">LYPA_23C008086</name>
</gene>
<evidence type="ECO:0000313" key="10">
    <source>
        <dbReference type="EMBL" id="VFV33782.1"/>
    </source>
</evidence>
<dbReference type="PANTHER" id="PTHR14995">
    <property type="entry name" value="AMNIONLESS"/>
    <property type="match status" value="1"/>
</dbReference>
<evidence type="ECO:0000256" key="3">
    <source>
        <dbReference type="ARBA" id="ARBA00022448"/>
    </source>
</evidence>
<dbReference type="GO" id="GO:0015031">
    <property type="term" value="P:protein transport"/>
    <property type="evidence" value="ECO:0007669"/>
    <property type="project" value="UniProtKB-KW"/>
</dbReference>
<evidence type="ECO:0000256" key="9">
    <source>
        <dbReference type="ARBA" id="ARBA00023136"/>
    </source>
</evidence>
<keyword evidence="3" id="KW-0813">Transport</keyword>
<dbReference type="Pfam" id="PF14828">
    <property type="entry name" value="Amnionless"/>
    <property type="match status" value="1"/>
</dbReference>
<dbReference type="GO" id="GO:0006898">
    <property type="term" value="P:receptor-mediated endocytosis"/>
    <property type="evidence" value="ECO:0007669"/>
    <property type="project" value="TreeGrafter"/>
</dbReference>
<name>A0A485NUR1_LYNPA</name>
<evidence type="ECO:0000256" key="6">
    <source>
        <dbReference type="ARBA" id="ARBA00022729"/>
    </source>
</evidence>
<proteinExistence type="predicted"/>
<evidence type="ECO:0000313" key="11">
    <source>
        <dbReference type="Proteomes" id="UP000386466"/>
    </source>
</evidence>
<protein>
    <recommendedName>
        <fullName evidence="2">Protein amnionless</fullName>
    </recommendedName>
</protein>
<comment type="subcellular location">
    <subcellularLocation>
        <location evidence="1">Cell membrane</location>
        <topology evidence="1">Single-pass type I membrane protein</topology>
    </subcellularLocation>
</comment>
<dbReference type="Proteomes" id="UP000386466">
    <property type="component" value="Unassembled WGS sequence"/>
</dbReference>
<accession>A0A485NUR1</accession>
<dbReference type="GO" id="GO:0016324">
    <property type="term" value="C:apical plasma membrane"/>
    <property type="evidence" value="ECO:0007669"/>
    <property type="project" value="TreeGrafter"/>
</dbReference>
<sequence>RLWRSEDVAKGPFSLNAERVPCRQDDVVFPPDVSMSVCAARSEYRARPQQPSPGPGELGTQ</sequence>
<keyword evidence="11" id="KW-1185">Reference proteome</keyword>
<evidence type="ECO:0000256" key="4">
    <source>
        <dbReference type="ARBA" id="ARBA00022475"/>
    </source>
</evidence>
<dbReference type="GO" id="GO:0030139">
    <property type="term" value="C:endocytic vesicle"/>
    <property type="evidence" value="ECO:0007669"/>
    <property type="project" value="TreeGrafter"/>
</dbReference>